<evidence type="ECO:0000256" key="9">
    <source>
        <dbReference type="PROSITE-ProRule" id="PRU01005"/>
    </source>
</evidence>
<evidence type="ECO:0000259" key="12">
    <source>
        <dbReference type="PROSITE" id="PS51670"/>
    </source>
</evidence>
<proteinExistence type="predicted"/>
<dbReference type="GO" id="GO:0006508">
    <property type="term" value="P:proteolysis"/>
    <property type="evidence" value="ECO:0007669"/>
    <property type="project" value="UniProtKB-KW"/>
</dbReference>
<dbReference type="Proteomes" id="UP000887540">
    <property type="component" value="Unplaced"/>
</dbReference>
<keyword evidence="6 10" id="KW-0482">Metalloprotease</keyword>
<evidence type="ECO:0000313" key="14">
    <source>
        <dbReference type="Proteomes" id="UP000887540"/>
    </source>
</evidence>
<evidence type="ECO:0000256" key="4">
    <source>
        <dbReference type="ARBA" id="ARBA00022801"/>
    </source>
</evidence>
<dbReference type="InterPro" id="IPR003582">
    <property type="entry name" value="ShKT_dom"/>
</dbReference>
<dbReference type="Pfam" id="PF01400">
    <property type="entry name" value="Astacin"/>
    <property type="match status" value="1"/>
</dbReference>
<dbReference type="Pfam" id="PF01549">
    <property type="entry name" value="ShK"/>
    <property type="match status" value="1"/>
</dbReference>
<keyword evidence="4 10" id="KW-0378">Hydrolase</keyword>
<dbReference type="PROSITE" id="PS51670">
    <property type="entry name" value="SHKT"/>
    <property type="match status" value="1"/>
</dbReference>
<dbReference type="GO" id="GO:0004222">
    <property type="term" value="F:metalloendopeptidase activity"/>
    <property type="evidence" value="ECO:0007669"/>
    <property type="project" value="UniProtKB-UniRule"/>
</dbReference>
<dbReference type="Gene3D" id="3.50.4.10">
    <property type="entry name" value="Hepatocyte Growth Factor"/>
    <property type="match status" value="1"/>
</dbReference>
<comment type="caution">
    <text evidence="9">Lacks conserved residue(s) required for the propagation of feature annotation.</text>
</comment>
<dbReference type="SMART" id="SM00254">
    <property type="entry name" value="ShKT"/>
    <property type="match status" value="1"/>
</dbReference>
<evidence type="ECO:0000313" key="15">
    <source>
        <dbReference type="WBParaSite" id="ACRNAN_Path_775.g2923.t1"/>
    </source>
</evidence>
<feature type="binding site" evidence="10">
    <location>
        <position position="366"/>
    </location>
    <ligand>
        <name>Zn(2+)</name>
        <dbReference type="ChEBI" id="CHEBI:29105"/>
        <note>catalytic</note>
    </ligand>
</feature>
<dbReference type="InterPro" id="IPR003609">
    <property type="entry name" value="Pan_app"/>
</dbReference>
<evidence type="ECO:0000259" key="13">
    <source>
        <dbReference type="PROSITE" id="PS51864"/>
    </source>
</evidence>
<dbReference type="InterPro" id="IPR024079">
    <property type="entry name" value="MetalloPept_cat_dom_sf"/>
</dbReference>
<dbReference type="SUPFAM" id="SSF55486">
    <property type="entry name" value="Metalloproteases ('zincins'), catalytic domain"/>
    <property type="match status" value="1"/>
</dbReference>
<feature type="domain" description="Peptidase M12A" evidence="13">
    <location>
        <begin position="265"/>
        <end position="477"/>
    </location>
</feature>
<evidence type="ECO:0000256" key="1">
    <source>
        <dbReference type="ARBA" id="ARBA00002657"/>
    </source>
</evidence>
<feature type="binding site" evidence="10">
    <location>
        <position position="370"/>
    </location>
    <ligand>
        <name>Zn(2+)</name>
        <dbReference type="ChEBI" id="CHEBI:29105"/>
        <note>catalytic</note>
    </ligand>
</feature>
<feature type="binding site" evidence="10">
    <location>
        <position position="376"/>
    </location>
    <ligand>
        <name>Zn(2+)</name>
        <dbReference type="ChEBI" id="CHEBI:29105"/>
        <note>catalytic</note>
    </ligand>
</feature>
<dbReference type="WBParaSite" id="ACRNAN_Path_775.g2923.t1">
    <property type="protein sequence ID" value="ACRNAN_Path_775.g2923.t1"/>
    <property type="gene ID" value="ACRNAN_Path_775.g2923"/>
</dbReference>
<dbReference type="PANTHER" id="PTHR10127">
    <property type="entry name" value="DISCOIDIN, CUB, EGF, LAMININ , AND ZINC METALLOPROTEASE DOMAIN CONTAINING"/>
    <property type="match status" value="1"/>
</dbReference>
<comment type="cofactor">
    <cofactor evidence="10 11">
        <name>Zn(2+)</name>
        <dbReference type="ChEBI" id="CHEBI:29105"/>
    </cofactor>
    <text evidence="10 11">Binds 1 zinc ion per subunit.</text>
</comment>
<keyword evidence="5 10" id="KW-0862">Zinc</keyword>
<dbReference type="InterPro" id="IPR001506">
    <property type="entry name" value="Peptidase_M12A"/>
</dbReference>
<feature type="domain" description="ShKT" evidence="12">
    <location>
        <begin position="476"/>
        <end position="509"/>
    </location>
</feature>
<dbReference type="PRINTS" id="PR00480">
    <property type="entry name" value="ASTACIN"/>
</dbReference>
<keyword evidence="2 10" id="KW-0645">Protease</keyword>
<evidence type="ECO:0000256" key="5">
    <source>
        <dbReference type="ARBA" id="ARBA00022833"/>
    </source>
</evidence>
<dbReference type="Gene3D" id="3.40.390.10">
    <property type="entry name" value="Collagenase (Catalytic Domain)"/>
    <property type="match status" value="1"/>
</dbReference>
<name>A0A914CCR0_9BILA</name>
<evidence type="ECO:0000256" key="3">
    <source>
        <dbReference type="ARBA" id="ARBA00022723"/>
    </source>
</evidence>
<evidence type="ECO:0000256" key="2">
    <source>
        <dbReference type="ARBA" id="ARBA00022670"/>
    </source>
</evidence>
<dbReference type="InterPro" id="IPR034035">
    <property type="entry name" value="Astacin-like_dom"/>
</dbReference>
<dbReference type="InterPro" id="IPR006026">
    <property type="entry name" value="Peptidase_Metallo"/>
</dbReference>
<evidence type="ECO:0000256" key="8">
    <source>
        <dbReference type="ARBA" id="ARBA00023157"/>
    </source>
</evidence>
<keyword evidence="3 10" id="KW-0479">Metal-binding</keyword>
<dbReference type="Pfam" id="PF00024">
    <property type="entry name" value="PAN_1"/>
    <property type="match status" value="1"/>
</dbReference>
<evidence type="ECO:0000256" key="10">
    <source>
        <dbReference type="PROSITE-ProRule" id="PRU01211"/>
    </source>
</evidence>
<evidence type="ECO:0000256" key="7">
    <source>
        <dbReference type="ARBA" id="ARBA00023145"/>
    </source>
</evidence>
<accession>A0A914CCR0</accession>
<comment type="function">
    <text evidence="1">Metalloprotease.</text>
</comment>
<keyword evidence="7" id="KW-0865">Zymogen</keyword>
<dbReference type="SMART" id="SM00235">
    <property type="entry name" value="ZnMc"/>
    <property type="match status" value="1"/>
</dbReference>
<dbReference type="AlphaFoldDB" id="A0A914CCR0"/>
<keyword evidence="14" id="KW-1185">Reference proteome</keyword>
<dbReference type="PROSITE" id="PS51864">
    <property type="entry name" value="ASTACIN"/>
    <property type="match status" value="1"/>
</dbReference>
<evidence type="ECO:0000256" key="6">
    <source>
        <dbReference type="ARBA" id="ARBA00023049"/>
    </source>
</evidence>
<dbReference type="GO" id="GO:0008270">
    <property type="term" value="F:zinc ion binding"/>
    <property type="evidence" value="ECO:0007669"/>
    <property type="project" value="UniProtKB-UniRule"/>
</dbReference>
<dbReference type="PANTHER" id="PTHR10127:SF802">
    <property type="entry name" value="ZINC METALLOPROTEINASE NAS-10"/>
    <property type="match status" value="1"/>
</dbReference>
<dbReference type="CDD" id="cd04280">
    <property type="entry name" value="ZnMc_astacin_like"/>
    <property type="match status" value="1"/>
</dbReference>
<feature type="active site" evidence="10">
    <location>
        <position position="367"/>
    </location>
</feature>
<protein>
    <recommendedName>
        <fullName evidence="11">Metalloendopeptidase</fullName>
        <ecNumber evidence="11">3.4.24.-</ecNumber>
    </recommendedName>
</protein>
<evidence type="ECO:0000256" key="11">
    <source>
        <dbReference type="RuleBase" id="RU361183"/>
    </source>
</evidence>
<dbReference type="EC" id="3.4.24.-" evidence="11"/>
<keyword evidence="8" id="KW-1015">Disulfide bond</keyword>
<organism evidence="14 15">
    <name type="scientific">Acrobeloides nanus</name>
    <dbReference type="NCBI Taxonomy" id="290746"/>
    <lineage>
        <taxon>Eukaryota</taxon>
        <taxon>Metazoa</taxon>
        <taxon>Ecdysozoa</taxon>
        <taxon>Nematoda</taxon>
        <taxon>Chromadorea</taxon>
        <taxon>Rhabditida</taxon>
        <taxon>Tylenchina</taxon>
        <taxon>Cephalobomorpha</taxon>
        <taxon>Cephaloboidea</taxon>
        <taxon>Cephalobidae</taxon>
        <taxon>Acrobeloides</taxon>
    </lineage>
</organism>
<sequence>MKHRNLLHGNFITLNRPVTRNECRCACSKTWVMKNSEEKCRSLQYNALTKSCSLNKANHFGKYDLVIDLFNEYHYVSCDAEWLLQIAEEKCQTTPIFSLKTYPPKLPDSLKPDHEIVEKTKSLQNPLIELVPPQDNRVLPEEFGKFQDQSKGNDTNKFMDDLMVKLHNKRDGQTEEDIRERENIASSEYETQKLFNSSITKNDIERRLNLTYQVKQLLFYSAGLHPEVSPPDDGTFAHDILLTEDQANSMLEELKSLISGKNKRNALFFEKLQNQKWDNIHGIPFTIDPKINQTESLHIFNAIRQLEAQTCLRFIYSKTKPDGYHIYYTKYNSVTRCGTSYIGKVSPANPIYFSFACPNFTAVVVHETMHALGVNHQHMRPDRDEYIDILWHNVNPRNYDYFVTVTNKNYTSYGIPYDYGSLLHYNPYVAALKKDIPTIVARNNPKQNFNLMGQRRGPSRSDLELLNKMYCLSAGCVDKSVYCGAWALINSCTTNTWMQDNCKKSCDLCK</sequence>
<reference evidence="15" key="1">
    <citation type="submission" date="2022-11" db="UniProtKB">
        <authorList>
            <consortium name="WormBaseParasite"/>
        </authorList>
    </citation>
    <scope>IDENTIFICATION</scope>
</reference>